<comment type="caution">
    <text evidence="1">The sequence shown here is derived from an EMBL/GenBank/DDBJ whole genome shotgun (WGS) entry which is preliminary data.</text>
</comment>
<evidence type="ECO:0000313" key="2">
    <source>
        <dbReference type="Proteomes" id="UP000796880"/>
    </source>
</evidence>
<accession>A0A8K0DNN4</accession>
<proteinExistence type="predicted"/>
<protein>
    <submittedName>
        <fullName evidence="1">Uncharacterized protein</fullName>
    </submittedName>
</protein>
<name>A0A8K0DNN4_9ROSA</name>
<dbReference type="AlphaFoldDB" id="A0A8K0DNN4"/>
<gene>
    <name evidence="1" type="ORF">FNV43_RR24894</name>
</gene>
<keyword evidence="2" id="KW-1185">Reference proteome</keyword>
<organism evidence="1 2">
    <name type="scientific">Rhamnella rubrinervis</name>
    <dbReference type="NCBI Taxonomy" id="2594499"/>
    <lineage>
        <taxon>Eukaryota</taxon>
        <taxon>Viridiplantae</taxon>
        <taxon>Streptophyta</taxon>
        <taxon>Embryophyta</taxon>
        <taxon>Tracheophyta</taxon>
        <taxon>Spermatophyta</taxon>
        <taxon>Magnoliopsida</taxon>
        <taxon>eudicotyledons</taxon>
        <taxon>Gunneridae</taxon>
        <taxon>Pentapetalae</taxon>
        <taxon>rosids</taxon>
        <taxon>fabids</taxon>
        <taxon>Rosales</taxon>
        <taxon>Rhamnaceae</taxon>
        <taxon>rhamnoid group</taxon>
        <taxon>Rhamneae</taxon>
        <taxon>Rhamnella</taxon>
    </lineage>
</organism>
<reference evidence="1" key="1">
    <citation type="submission" date="2020-03" db="EMBL/GenBank/DDBJ databases">
        <title>A high-quality chromosome-level genome assembly of a woody plant with both climbing and erect habits, Rhamnella rubrinervis.</title>
        <authorList>
            <person name="Lu Z."/>
            <person name="Yang Y."/>
            <person name="Zhu X."/>
            <person name="Sun Y."/>
        </authorList>
    </citation>
    <scope>NUCLEOTIDE SEQUENCE</scope>
    <source>
        <strain evidence="1">BYM</strain>
        <tissue evidence="1">Leaf</tissue>
    </source>
</reference>
<sequence length="133" mass="14358">MVLTNESPTLKLVLVSRNRELTLGFECKCCVRMCTFAYSEIFIGLVALSESEIFIGLLRKPVPSHGLTLFMSEPNIDAPSRGLSVCLSRATIQTSVLVDSDLTDQSNGFDRSFILGSDGPARSSTLGPTGLVQ</sequence>
<evidence type="ECO:0000313" key="1">
    <source>
        <dbReference type="EMBL" id="KAF3433791.1"/>
    </source>
</evidence>
<dbReference type="Proteomes" id="UP000796880">
    <property type="component" value="Unassembled WGS sequence"/>
</dbReference>
<dbReference type="EMBL" id="VOIH02000011">
    <property type="protein sequence ID" value="KAF3433791.1"/>
    <property type="molecule type" value="Genomic_DNA"/>
</dbReference>